<evidence type="ECO:0000313" key="1">
    <source>
        <dbReference type="EMBL" id="KKM13138.1"/>
    </source>
</evidence>
<sequence>MIKMMQNQIEIKINLKTKRYLNGQLAVFVQEISGEPLAELSLMNNSVELEGDEFILKDYTENKELVNHLIKLKVIKSINRFVLIGSHLCPICQIASES</sequence>
<name>A0A0F9JTF1_9ZZZZ</name>
<accession>A0A0F9JTF1</accession>
<protein>
    <submittedName>
        <fullName evidence="1">Uncharacterized protein</fullName>
    </submittedName>
</protein>
<dbReference type="AlphaFoldDB" id="A0A0F9JTF1"/>
<comment type="caution">
    <text evidence="1">The sequence shown here is derived from an EMBL/GenBank/DDBJ whole genome shotgun (WGS) entry which is preliminary data.</text>
</comment>
<dbReference type="EMBL" id="LAZR01015446">
    <property type="protein sequence ID" value="KKM13138.1"/>
    <property type="molecule type" value="Genomic_DNA"/>
</dbReference>
<reference evidence="1" key="1">
    <citation type="journal article" date="2015" name="Nature">
        <title>Complex archaea that bridge the gap between prokaryotes and eukaryotes.</title>
        <authorList>
            <person name="Spang A."/>
            <person name="Saw J.H."/>
            <person name="Jorgensen S.L."/>
            <person name="Zaremba-Niedzwiedzka K."/>
            <person name="Martijn J."/>
            <person name="Lind A.E."/>
            <person name="van Eijk R."/>
            <person name="Schleper C."/>
            <person name="Guy L."/>
            <person name="Ettema T.J."/>
        </authorList>
    </citation>
    <scope>NUCLEOTIDE SEQUENCE</scope>
</reference>
<organism evidence="1">
    <name type="scientific">marine sediment metagenome</name>
    <dbReference type="NCBI Taxonomy" id="412755"/>
    <lineage>
        <taxon>unclassified sequences</taxon>
        <taxon>metagenomes</taxon>
        <taxon>ecological metagenomes</taxon>
    </lineage>
</organism>
<gene>
    <name evidence="1" type="ORF">LCGC14_1719310</name>
</gene>
<proteinExistence type="predicted"/>